<proteinExistence type="predicted"/>
<sequence length="120" mass="12894">MLAACPLACPLVSTLHCAIAPISLSCVDDVRLLRSVLCRFLFKIFPFKYISCISIYIYIYVSSASSLRARCAQRAPPVSICLGNTPSVACHFNSIQIRSVSSAHSGGMPTEFGCTAVAFV</sequence>
<reference evidence="1" key="1">
    <citation type="submission" date="2018-01" db="EMBL/GenBank/DDBJ databases">
        <title>An insight into the sialome of Amazonian anophelines.</title>
        <authorList>
            <person name="Ribeiro J.M."/>
            <person name="Scarpassa V."/>
            <person name="Calvo E."/>
        </authorList>
    </citation>
    <scope>NUCLEOTIDE SEQUENCE</scope>
    <source>
        <tissue evidence="1">Salivary glands</tissue>
    </source>
</reference>
<evidence type="ECO:0000313" key="1">
    <source>
        <dbReference type="EMBL" id="MBW61214.1"/>
    </source>
</evidence>
<dbReference type="EMBL" id="GGFJ01012073">
    <property type="protein sequence ID" value="MBW61214.1"/>
    <property type="molecule type" value="Transcribed_RNA"/>
</dbReference>
<organism evidence="1">
    <name type="scientific">Anopheles marajoara</name>
    <dbReference type="NCBI Taxonomy" id="58244"/>
    <lineage>
        <taxon>Eukaryota</taxon>
        <taxon>Metazoa</taxon>
        <taxon>Ecdysozoa</taxon>
        <taxon>Arthropoda</taxon>
        <taxon>Hexapoda</taxon>
        <taxon>Insecta</taxon>
        <taxon>Pterygota</taxon>
        <taxon>Neoptera</taxon>
        <taxon>Endopterygota</taxon>
        <taxon>Diptera</taxon>
        <taxon>Nematocera</taxon>
        <taxon>Culicoidea</taxon>
        <taxon>Culicidae</taxon>
        <taxon>Anophelinae</taxon>
        <taxon>Anopheles</taxon>
    </lineage>
</organism>
<name>A0A2M4C7B8_9DIPT</name>
<accession>A0A2M4C7B8</accession>
<protein>
    <submittedName>
        <fullName evidence="1">Putative secreted protein</fullName>
    </submittedName>
</protein>
<dbReference type="AlphaFoldDB" id="A0A2M4C7B8"/>